<keyword evidence="8" id="KW-1185">Reference proteome</keyword>
<protein>
    <recommendedName>
        <fullName evidence="5">Pyruvate dehydrogenase E1 component subunit alpha</fullName>
        <ecNumber evidence="5">1.2.4.1</ecNumber>
    </recommendedName>
</protein>
<comment type="cofactor">
    <cofactor evidence="1 5">
        <name>thiamine diphosphate</name>
        <dbReference type="ChEBI" id="CHEBI:58937"/>
    </cofactor>
</comment>
<keyword evidence="3 5" id="KW-0786">Thiamine pyrophosphate</keyword>
<dbReference type="Pfam" id="PF00676">
    <property type="entry name" value="E1_dh"/>
    <property type="match status" value="1"/>
</dbReference>
<accession>A0AAV5H034</accession>
<dbReference type="GO" id="GO:0004739">
    <property type="term" value="F:pyruvate dehydrogenase (acetyl-transferring) activity"/>
    <property type="evidence" value="ECO:0007669"/>
    <property type="project" value="UniProtKB-UniRule"/>
</dbReference>
<evidence type="ECO:0000256" key="1">
    <source>
        <dbReference type="ARBA" id="ARBA00001964"/>
    </source>
</evidence>
<dbReference type="Proteomes" id="UP001342314">
    <property type="component" value="Unassembled WGS sequence"/>
</dbReference>
<evidence type="ECO:0000256" key="5">
    <source>
        <dbReference type="RuleBase" id="RU361139"/>
    </source>
</evidence>
<keyword evidence="4 5" id="KW-0670">Pyruvate</keyword>
<dbReference type="Gene3D" id="3.40.50.970">
    <property type="match status" value="1"/>
</dbReference>
<evidence type="ECO:0000259" key="6">
    <source>
        <dbReference type="Pfam" id="PF00676"/>
    </source>
</evidence>
<evidence type="ECO:0000313" key="8">
    <source>
        <dbReference type="Proteomes" id="UP001342314"/>
    </source>
</evidence>
<evidence type="ECO:0000313" key="7">
    <source>
        <dbReference type="EMBL" id="GJN94597.1"/>
    </source>
</evidence>
<comment type="catalytic activity">
    <reaction evidence="5">
        <text>N(6)-[(R)-lipoyl]-L-lysyl-[protein] + pyruvate + H(+) = N(6)-[(R)-S(8)-acetyldihydrolipoyl]-L-lysyl-[protein] + CO2</text>
        <dbReference type="Rhea" id="RHEA:19189"/>
        <dbReference type="Rhea" id="RHEA-COMP:10474"/>
        <dbReference type="Rhea" id="RHEA-COMP:10478"/>
        <dbReference type="ChEBI" id="CHEBI:15361"/>
        <dbReference type="ChEBI" id="CHEBI:15378"/>
        <dbReference type="ChEBI" id="CHEBI:16526"/>
        <dbReference type="ChEBI" id="CHEBI:83099"/>
        <dbReference type="ChEBI" id="CHEBI:83111"/>
        <dbReference type="EC" id="1.2.4.1"/>
    </reaction>
</comment>
<reference evidence="7 8" key="1">
    <citation type="submission" date="2021-12" db="EMBL/GenBank/DDBJ databases">
        <title>High titer production of polyol ester of fatty acids by Rhodotorula paludigena BS15 towards product separation-free biomass refinery.</title>
        <authorList>
            <person name="Mano J."/>
            <person name="Ono H."/>
            <person name="Tanaka T."/>
            <person name="Naito K."/>
            <person name="Sushida H."/>
            <person name="Ike M."/>
            <person name="Tokuyasu K."/>
            <person name="Kitaoka M."/>
        </authorList>
    </citation>
    <scope>NUCLEOTIDE SEQUENCE [LARGE SCALE GENOMIC DNA]</scope>
    <source>
        <strain evidence="7 8">BS15</strain>
    </source>
</reference>
<proteinExistence type="predicted"/>
<dbReference type="PANTHER" id="PTHR11516:SF60">
    <property type="entry name" value="PYRUVATE DEHYDROGENASE E1 COMPONENT SUBUNIT ALPHA"/>
    <property type="match status" value="1"/>
</dbReference>
<sequence>MLRSRIPAAARAALQARRVAGAPLIAAPRAAAPAPLRLPAHARSVQTSAVGTKLVKDNGDTLVIAHQKEHFDAYRCDPPALEQEVSKAELVEIYRDAVQMRRMEMACDQLYKAKMIRGFCHLAIGQEAVSVGMHHAIKKDDKIITAYRCHPFAALRGGTIKGVIAELLGREAGMSKGKGGSMHIFTPTFFGGNGIVGAQVPLGAGIAFAQQYLGQDNEHATFAMYGDGASNQGQVFEAYNMAKLWNLPCVFVCENNLYGMGTSAARSSSNTKYFQRGDLIPGVQVNAMDVLSVMQAVKYAKEWTTSGKGPLLLEMVTYRYGGHSMSDPGTTYRTREEIQHMRSSNDPITGLKNLLLEWGVVEEAELKKIDKEARAVVEKAVEEAKASPEPAQDREMWTDVYYAGTNPMFLRGREREEVHHFAKNDSDLYEGGAPQFGTAGTKMESLTSTV</sequence>
<dbReference type="SUPFAM" id="SSF52518">
    <property type="entry name" value="Thiamin diphosphate-binding fold (THDP-binding)"/>
    <property type="match status" value="1"/>
</dbReference>
<dbReference type="CDD" id="cd02000">
    <property type="entry name" value="TPP_E1_PDC_ADC_BCADC"/>
    <property type="match status" value="1"/>
</dbReference>
<dbReference type="FunFam" id="3.40.50.970:FF:000013">
    <property type="entry name" value="Pyruvate dehydrogenase E1 component subunit alpha"/>
    <property type="match status" value="1"/>
</dbReference>
<evidence type="ECO:0000256" key="4">
    <source>
        <dbReference type="ARBA" id="ARBA00023317"/>
    </source>
</evidence>
<dbReference type="EC" id="1.2.4.1" evidence="5"/>
<comment type="caution">
    <text evidence="7">The sequence shown here is derived from an EMBL/GenBank/DDBJ whole genome shotgun (WGS) entry which is preliminary data.</text>
</comment>
<comment type="function">
    <text evidence="5">The pyruvate dehydrogenase complex catalyzes the overall conversion of pyruvate to acetyl-CoA and CO(2).</text>
</comment>
<evidence type="ECO:0000256" key="2">
    <source>
        <dbReference type="ARBA" id="ARBA00023002"/>
    </source>
</evidence>
<dbReference type="InterPro" id="IPR050642">
    <property type="entry name" value="PDH_E1_Alpha_Subunit"/>
</dbReference>
<dbReference type="AlphaFoldDB" id="A0AAV5H034"/>
<dbReference type="EMBL" id="BQKY01000018">
    <property type="protein sequence ID" value="GJN94597.1"/>
    <property type="molecule type" value="Genomic_DNA"/>
</dbReference>
<name>A0AAV5H034_9BASI</name>
<dbReference type="InterPro" id="IPR029061">
    <property type="entry name" value="THDP-binding"/>
</dbReference>
<dbReference type="PANTHER" id="PTHR11516">
    <property type="entry name" value="PYRUVATE DEHYDROGENASE E1 COMPONENT, ALPHA SUBUNIT BACTERIAL AND ORGANELLAR"/>
    <property type="match status" value="1"/>
</dbReference>
<organism evidence="7 8">
    <name type="scientific">Rhodotorula paludigena</name>
    <dbReference type="NCBI Taxonomy" id="86838"/>
    <lineage>
        <taxon>Eukaryota</taxon>
        <taxon>Fungi</taxon>
        <taxon>Dikarya</taxon>
        <taxon>Basidiomycota</taxon>
        <taxon>Pucciniomycotina</taxon>
        <taxon>Microbotryomycetes</taxon>
        <taxon>Sporidiobolales</taxon>
        <taxon>Sporidiobolaceae</taxon>
        <taxon>Rhodotorula</taxon>
    </lineage>
</organism>
<dbReference type="NCBIfam" id="TIGR03182">
    <property type="entry name" value="PDH_E1_alph_y"/>
    <property type="match status" value="1"/>
</dbReference>
<keyword evidence="2 5" id="KW-0560">Oxidoreductase</keyword>
<evidence type="ECO:0000256" key="3">
    <source>
        <dbReference type="ARBA" id="ARBA00023052"/>
    </source>
</evidence>
<dbReference type="GO" id="GO:0006086">
    <property type="term" value="P:pyruvate decarboxylation to acetyl-CoA"/>
    <property type="evidence" value="ECO:0007669"/>
    <property type="project" value="InterPro"/>
</dbReference>
<gene>
    <name evidence="7" type="ORF">Rhopal_007680-T1</name>
</gene>
<dbReference type="InterPro" id="IPR017597">
    <property type="entry name" value="Pyrv_DH_E1_asu_subgrp-y"/>
</dbReference>
<feature type="domain" description="Dehydrogenase E1 component" evidence="6">
    <location>
        <begin position="96"/>
        <end position="391"/>
    </location>
</feature>
<dbReference type="InterPro" id="IPR001017">
    <property type="entry name" value="DH_E1"/>
</dbReference>